<feature type="signal peptide" evidence="2">
    <location>
        <begin position="1"/>
        <end position="22"/>
    </location>
</feature>
<dbReference type="OrthoDB" id="5345753at2759"/>
<sequence length="435" mass="48147">MKFLNPITLFFALAIRASPLNSDIEQRDLTIEQRNLAIQHRDLALRQRDLLSDLNLTIPAVPADQCTSSSPNGIQPGCWQALDMNNYLSSWWQNNSATCNSTNRGFSRCYLEMAGLITWSCDFININGCIPPPSGPEIAYHSPQEFYTVWNIYAINLFFSNYHQGLMQGQAAAIGAVAEIVKVVAPPVKKNTLTPKIGPIFGTVSGLIGAIGPLIGTYMGLPFVIPFLVLLTPLGNVGGFVNILFPSSEVSPVPWEGLSEALGNQVNDFQKNIGKALNAAETDFNIFFGLTSSGLFSQKLTTNLPENTDFMYHNLLKWTFNSALEANNYFVVKNPGVDPTKIPIEAYDCSKLDNFGTCGPIWYDGLDSYGLARVNDIGMDRMEEILKTAFAKNWTTPQELYIDAQKCRARNSTEEFDIHDLGLTCLSEVIKLTRK</sequence>
<evidence type="ECO:0000256" key="1">
    <source>
        <dbReference type="SAM" id="Phobius"/>
    </source>
</evidence>
<name>E3R0J7_COLGM</name>
<reference evidence="4" key="1">
    <citation type="journal article" date="2012" name="Nat. Genet.">
        <title>Lifestyle transitions in plant pathogenic Colletotrichum fungi deciphered by genome and transcriptome analyses.</title>
        <authorList>
            <person name="O'Connell R.J."/>
            <person name="Thon M.R."/>
            <person name="Hacquard S."/>
            <person name="Amyotte S.G."/>
            <person name="Kleemann J."/>
            <person name="Torres M.F."/>
            <person name="Damm U."/>
            <person name="Buiate E.A."/>
            <person name="Epstein L."/>
            <person name="Alkan N."/>
            <person name="Altmueller J."/>
            <person name="Alvarado-Balderrama L."/>
            <person name="Bauser C.A."/>
            <person name="Becker C."/>
            <person name="Birren B.W."/>
            <person name="Chen Z."/>
            <person name="Choi J."/>
            <person name="Crouch J.A."/>
            <person name="Duvick J.P."/>
            <person name="Farman M.A."/>
            <person name="Gan P."/>
            <person name="Heiman D."/>
            <person name="Henrissat B."/>
            <person name="Howard R.J."/>
            <person name="Kabbage M."/>
            <person name="Koch C."/>
            <person name="Kracher B."/>
            <person name="Kubo Y."/>
            <person name="Law A.D."/>
            <person name="Lebrun M.-H."/>
            <person name="Lee Y.-H."/>
            <person name="Miyara I."/>
            <person name="Moore N."/>
            <person name="Neumann U."/>
            <person name="Nordstroem K."/>
            <person name="Panaccione D.G."/>
            <person name="Panstruga R."/>
            <person name="Place M."/>
            <person name="Proctor R.H."/>
            <person name="Prusky D."/>
            <person name="Rech G."/>
            <person name="Reinhardt R."/>
            <person name="Rollins J.A."/>
            <person name="Rounsley S."/>
            <person name="Schardl C.L."/>
            <person name="Schwartz D.C."/>
            <person name="Shenoy N."/>
            <person name="Shirasu K."/>
            <person name="Sikhakolli U.R."/>
            <person name="Stueber K."/>
            <person name="Sukno S.A."/>
            <person name="Sweigard J.A."/>
            <person name="Takano Y."/>
            <person name="Takahara H."/>
            <person name="Trail F."/>
            <person name="van der Does H.C."/>
            <person name="Voll L.M."/>
            <person name="Will I."/>
            <person name="Young S."/>
            <person name="Zeng Q."/>
            <person name="Zhang J."/>
            <person name="Zhou S."/>
            <person name="Dickman M.B."/>
            <person name="Schulze-Lefert P."/>
            <person name="Ver Loren van Themaat E."/>
            <person name="Ma L.-J."/>
            <person name="Vaillancourt L.J."/>
        </authorList>
    </citation>
    <scope>NUCLEOTIDE SEQUENCE [LARGE SCALE GENOMIC DNA]</scope>
    <source>
        <strain evidence="4">M1.001 / M2 / FGSC 10212</strain>
    </source>
</reference>
<dbReference type="EMBL" id="GG697450">
    <property type="protein sequence ID" value="EFQ36635.1"/>
    <property type="molecule type" value="Genomic_DNA"/>
</dbReference>
<feature type="transmembrane region" description="Helical" evidence="1">
    <location>
        <begin position="223"/>
        <end position="245"/>
    </location>
</feature>
<evidence type="ECO:0000256" key="2">
    <source>
        <dbReference type="SAM" id="SignalP"/>
    </source>
</evidence>
<keyword evidence="1" id="KW-1133">Transmembrane helix</keyword>
<feature type="chain" id="PRO_5003181058" evidence="2">
    <location>
        <begin position="23"/>
        <end position="435"/>
    </location>
</feature>
<organism evidence="4">
    <name type="scientific">Colletotrichum graminicola (strain M1.001 / M2 / FGSC 10212)</name>
    <name type="common">Maize anthracnose fungus</name>
    <name type="synonym">Glomerella graminicola</name>
    <dbReference type="NCBI Taxonomy" id="645133"/>
    <lineage>
        <taxon>Eukaryota</taxon>
        <taxon>Fungi</taxon>
        <taxon>Dikarya</taxon>
        <taxon>Ascomycota</taxon>
        <taxon>Pezizomycotina</taxon>
        <taxon>Sordariomycetes</taxon>
        <taxon>Hypocreomycetidae</taxon>
        <taxon>Glomerellales</taxon>
        <taxon>Glomerellaceae</taxon>
        <taxon>Colletotrichum</taxon>
        <taxon>Colletotrichum graminicola species complex</taxon>
    </lineage>
</organism>
<accession>E3R0J7</accession>
<dbReference type="AlphaFoldDB" id="E3R0J7"/>
<dbReference type="HOGENOM" id="CLU_049755_0_0_1"/>
<keyword evidence="4" id="KW-1185">Reference proteome</keyword>
<proteinExistence type="predicted"/>
<feature type="transmembrane region" description="Helical" evidence="1">
    <location>
        <begin position="197"/>
        <end position="216"/>
    </location>
</feature>
<dbReference type="RefSeq" id="XP_008100655.1">
    <property type="nucleotide sequence ID" value="XM_008102464.1"/>
</dbReference>
<gene>
    <name evidence="3" type="ORF">GLRG_11780</name>
</gene>
<keyword evidence="1" id="KW-0812">Transmembrane</keyword>
<evidence type="ECO:0000313" key="4">
    <source>
        <dbReference type="Proteomes" id="UP000008782"/>
    </source>
</evidence>
<dbReference type="Proteomes" id="UP000008782">
    <property type="component" value="Unassembled WGS sequence"/>
</dbReference>
<keyword evidence="1" id="KW-0472">Membrane</keyword>
<keyword evidence="2" id="KW-0732">Signal</keyword>
<dbReference type="VEuPathDB" id="FungiDB:GLRG_11780"/>
<dbReference type="GeneID" id="24417144"/>
<evidence type="ECO:0000313" key="3">
    <source>
        <dbReference type="EMBL" id="EFQ36635.1"/>
    </source>
</evidence>
<protein>
    <submittedName>
        <fullName evidence="3">Uncharacterized protein</fullName>
    </submittedName>
</protein>
<dbReference type="eggNOG" id="ENOG502SK8S">
    <property type="taxonomic scope" value="Eukaryota"/>
</dbReference>